<sequence length="111" mass="12282">MTIGETIWNNIFKIVNEQQKIIKDKSSTNISAKVGRKQLATFTTASSSTSTQRMIEGTLALEKMLTSMTTQAVQATLTAIQGTMLALQETMAKNHIESKAHREVIKVELKN</sequence>
<organism evidence="1">
    <name type="scientific">Micrurus carvalhoi</name>
    <dbReference type="NCBI Taxonomy" id="3147026"/>
    <lineage>
        <taxon>Eukaryota</taxon>
        <taxon>Metazoa</taxon>
        <taxon>Chordata</taxon>
        <taxon>Craniata</taxon>
        <taxon>Vertebrata</taxon>
        <taxon>Euteleostomi</taxon>
        <taxon>Lepidosauria</taxon>
        <taxon>Squamata</taxon>
        <taxon>Bifurcata</taxon>
        <taxon>Unidentata</taxon>
        <taxon>Episquamata</taxon>
        <taxon>Toxicofera</taxon>
        <taxon>Serpentes</taxon>
        <taxon>Colubroidea</taxon>
        <taxon>Elapidae</taxon>
        <taxon>Elapinae</taxon>
        <taxon>Micrurus</taxon>
    </lineage>
</organism>
<evidence type="ECO:0000313" key="1">
    <source>
        <dbReference type="EMBL" id="LAA21341.1"/>
    </source>
</evidence>
<proteinExistence type="predicted"/>
<reference evidence="1" key="1">
    <citation type="submission" date="2017-07" db="EMBL/GenBank/DDBJ databases">
        <authorList>
            <person name="Mikheyev A."/>
            <person name="Grau M."/>
        </authorList>
    </citation>
    <scope>NUCLEOTIDE SEQUENCE</scope>
    <source>
        <tissue evidence="1">Venom_gland</tissue>
    </source>
</reference>
<protein>
    <submittedName>
        <fullName evidence="1">Uncharacterized protein</fullName>
    </submittedName>
</protein>
<dbReference type="AlphaFoldDB" id="A0A2H6MZR3"/>
<reference evidence="1" key="2">
    <citation type="submission" date="2017-12" db="EMBL/GenBank/DDBJ databases">
        <title>Coralsnake Venomics: Analyses of Venom Gland Transcriptomes and Proteomes of Six Brazilian Taxa.</title>
        <authorList>
            <person name="Aird S.D."/>
            <person name="Jorge da Silva N."/>
            <person name="Qiu L."/>
            <person name="Villar-Briones A."/>
            <person name="Aparecida-Saddi V."/>
            <person name="Campos-Telles M.P."/>
            <person name="Grau M."/>
            <person name="Mikheyev A.S."/>
        </authorList>
    </citation>
    <scope>NUCLEOTIDE SEQUENCE</scope>
    <source>
        <tissue evidence="1">Venom_gland</tissue>
    </source>
</reference>
<name>A0A2H6MZR3_9SAUR</name>
<dbReference type="EMBL" id="IACI01027177">
    <property type="protein sequence ID" value="LAA21341.1"/>
    <property type="molecule type" value="Transcribed_RNA"/>
</dbReference>
<accession>A0A2H6MZR3</accession>
<dbReference type="EMBL" id="IACI01027176">
    <property type="protein sequence ID" value="LAA21340.1"/>
    <property type="molecule type" value="Transcribed_RNA"/>
</dbReference>